<organism evidence="1">
    <name type="scientific">Oryza glumipatula</name>
    <dbReference type="NCBI Taxonomy" id="40148"/>
    <lineage>
        <taxon>Eukaryota</taxon>
        <taxon>Viridiplantae</taxon>
        <taxon>Streptophyta</taxon>
        <taxon>Embryophyta</taxon>
        <taxon>Tracheophyta</taxon>
        <taxon>Spermatophyta</taxon>
        <taxon>Magnoliopsida</taxon>
        <taxon>Liliopsida</taxon>
        <taxon>Poales</taxon>
        <taxon>Poaceae</taxon>
        <taxon>BOP clade</taxon>
        <taxon>Oryzoideae</taxon>
        <taxon>Oryzeae</taxon>
        <taxon>Oryzinae</taxon>
        <taxon>Oryza</taxon>
    </lineage>
</organism>
<proteinExistence type="predicted"/>
<dbReference type="AlphaFoldDB" id="A0A0D9ZJ34"/>
<protein>
    <submittedName>
        <fullName evidence="1">Uncharacterized protein</fullName>
    </submittedName>
</protein>
<name>A0A0D9ZJ34_9ORYZ</name>
<dbReference type="Gramene" id="OGLUM04G07820.1">
    <property type="protein sequence ID" value="OGLUM04G07820.1"/>
    <property type="gene ID" value="OGLUM04G07820"/>
</dbReference>
<keyword evidence="2" id="KW-1185">Reference proteome</keyword>
<sequence>MAMDEMVGGSADHWLHEKTTTAVGSTGRWRRTVAPREGSGTAGSTMMKRHRVTGNAHCLLREKTAAPVGSEDSWGGGGEDFGMGIGDLRVAWVGKWGMGERIFRSHNVLMDGRMEPRWRDRTVHANAGTVTLQQRIAVLWFTGSGL</sequence>
<dbReference type="HOGENOM" id="CLU_2076757_0_0_1"/>
<evidence type="ECO:0000313" key="2">
    <source>
        <dbReference type="Proteomes" id="UP000026961"/>
    </source>
</evidence>
<dbReference type="EnsemblPlants" id="OGLUM04G07820.1">
    <property type="protein sequence ID" value="OGLUM04G07820.1"/>
    <property type="gene ID" value="OGLUM04G07820"/>
</dbReference>
<accession>A0A0D9ZJ34</accession>
<dbReference type="Proteomes" id="UP000026961">
    <property type="component" value="Chromosome 4"/>
</dbReference>
<reference evidence="1" key="2">
    <citation type="submission" date="2018-05" db="EMBL/GenBank/DDBJ databases">
        <title>OgluRS3 (Oryza glumaepatula Reference Sequence Version 3).</title>
        <authorList>
            <person name="Zhang J."/>
            <person name="Kudrna D."/>
            <person name="Lee S."/>
            <person name="Talag J."/>
            <person name="Welchert J."/>
            <person name="Wing R.A."/>
        </authorList>
    </citation>
    <scope>NUCLEOTIDE SEQUENCE [LARGE SCALE GENOMIC DNA]</scope>
</reference>
<evidence type="ECO:0000313" key="1">
    <source>
        <dbReference type="EnsemblPlants" id="OGLUM04G07820.1"/>
    </source>
</evidence>
<reference evidence="1" key="1">
    <citation type="submission" date="2015-04" db="UniProtKB">
        <authorList>
            <consortium name="EnsemblPlants"/>
        </authorList>
    </citation>
    <scope>IDENTIFICATION</scope>
</reference>